<reference evidence="3" key="1">
    <citation type="journal article" date="2019" name="Int. J. Syst. Evol. Microbiol.">
        <title>The Global Catalogue of Microorganisms (GCM) 10K type strain sequencing project: providing services to taxonomists for standard genome sequencing and annotation.</title>
        <authorList>
            <consortium name="The Broad Institute Genomics Platform"/>
            <consortium name="The Broad Institute Genome Sequencing Center for Infectious Disease"/>
            <person name="Wu L."/>
            <person name="Ma J."/>
        </authorList>
    </citation>
    <scope>NUCLEOTIDE SEQUENCE [LARGE SCALE GENOMIC DNA]</scope>
    <source>
        <strain evidence="3">JCM 17555</strain>
    </source>
</reference>
<evidence type="ECO:0000256" key="1">
    <source>
        <dbReference type="SAM" id="Phobius"/>
    </source>
</evidence>
<keyword evidence="1" id="KW-1133">Transmembrane helix</keyword>
<comment type="caution">
    <text evidence="2">The sequence shown here is derived from an EMBL/GenBank/DDBJ whole genome shotgun (WGS) entry which is preliminary data.</text>
</comment>
<keyword evidence="1" id="KW-0472">Membrane</keyword>
<gene>
    <name evidence="2" type="ORF">GCM10022278_27890</name>
</gene>
<name>A0ABP7PN85_9GAMM</name>
<evidence type="ECO:0000313" key="3">
    <source>
        <dbReference type="Proteomes" id="UP001501337"/>
    </source>
</evidence>
<accession>A0ABP7PN85</accession>
<evidence type="ECO:0000313" key="2">
    <source>
        <dbReference type="EMBL" id="GAA3968507.1"/>
    </source>
</evidence>
<keyword evidence="1" id="KW-0812">Transmembrane</keyword>
<dbReference type="EMBL" id="BAABBO010000011">
    <property type="protein sequence ID" value="GAA3968507.1"/>
    <property type="molecule type" value="Genomic_DNA"/>
</dbReference>
<sequence length="185" mass="20474">MKLSRRAFIVIIPVLAVGYAIGLYSVYQEQRDRLLKSEQAGIDNALTILVAELDGYAHFQEVFVTSLKKSDPLKTFLVERDATYRAFTLGTSIETSLREVEQFRSDYLTLALLDGSGELLYYLENSGDPFSTVSDTALTAAAEQFQSGDSSGVGFVAARRRQLSARVHESDRLRDPAHAEKGFPA</sequence>
<proteinExistence type="predicted"/>
<dbReference type="Proteomes" id="UP001501337">
    <property type="component" value="Unassembled WGS sequence"/>
</dbReference>
<protein>
    <submittedName>
        <fullName evidence="2">Uncharacterized protein</fullName>
    </submittedName>
</protein>
<feature type="transmembrane region" description="Helical" evidence="1">
    <location>
        <begin position="7"/>
        <end position="27"/>
    </location>
</feature>
<organism evidence="2 3">
    <name type="scientific">Allohahella marinimesophila</name>
    <dbReference type="NCBI Taxonomy" id="1054972"/>
    <lineage>
        <taxon>Bacteria</taxon>
        <taxon>Pseudomonadati</taxon>
        <taxon>Pseudomonadota</taxon>
        <taxon>Gammaproteobacteria</taxon>
        <taxon>Oceanospirillales</taxon>
        <taxon>Hahellaceae</taxon>
        <taxon>Allohahella</taxon>
    </lineage>
</organism>
<dbReference type="RefSeq" id="WP_344807381.1">
    <property type="nucleotide sequence ID" value="NZ_BAABBO010000011.1"/>
</dbReference>
<keyword evidence="3" id="KW-1185">Reference proteome</keyword>